<sequence length="167" mass="17776">MKIATQRPWITPAVIGSFTLLSVTGMLMFFHLDSGLNKLAHEWLSWIFVIVVVMHILLNNMAFKRYFKTVAGKAVIFGFVAVLGLSFLRLGGGDSKPPFVAPVQMMAAAPLSAVAQLAKLDVSEVTARLAAKGIAAQNPAQSVKDLVGSDLGAQMRALAAIAEAPAR</sequence>
<keyword evidence="1" id="KW-1133">Transmembrane helix</keyword>
<feature type="transmembrane region" description="Helical" evidence="1">
    <location>
        <begin position="12"/>
        <end position="31"/>
    </location>
</feature>
<proteinExistence type="predicted"/>
<keyword evidence="1" id="KW-0812">Transmembrane</keyword>
<feature type="transmembrane region" description="Helical" evidence="1">
    <location>
        <begin position="43"/>
        <end position="63"/>
    </location>
</feature>
<reference evidence="3 4" key="1">
    <citation type="submission" date="2023-08" db="EMBL/GenBank/DDBJ databases">
        <title>Rhodoferax potami sp. nov. and Rhodoferax mekongensis sp. nov., isolated from the Mekong River in Thailand.</title>
        <authorList>
            <person name="Kitikhun S."/>
            <person name="Charoenyingcharoen P."/>
            <person name="Siriarchawattana P."/>
            <person name="Likhitrattanapisal S."/>
            <person name="Nilsakha T."/>
            <person name="Chanpet A."/>
            <person name="Rattanawaree P."/>
            <person name="Ingsriswang S."/>
        </authorList>
    </citation>
    <scope>NUCLEOTIDE SEQUENCE [LARGE SCALE GENOMIC DNA]</scope>
    <source>
        <strain evidence="3 4">TBRC 17307</strain>
    </source>
</reference>
<feature type="transmembrane region" description="Helical" evidence="1">
    <location>
        <begin position="70"/>
        <end position="87"/>
    </location>
</feature>
<gene>
    <name evidence="3" type="ORF">RAN89_11450</name>
</gene>
<evidence type="ECO:0000256" key="1">
    <source>
        <dbReference type="SAM" id="Phobius"/>
    </source>
</evidence>
<dbReference type="InterPro" id="IPR025517">
    <property type="entry name" value="DUF4405"/>
</dbReference>
<dbReference type="Proteomes" id="UP001302257">
    <property type="component" value="Chromosome"/>
</dbReference>
<name>A0ABZ0AVG8_9BURK</name>
<evidence type="ECO:0000259" key="2">
    <source>
        <dbReference type="Pfam" id="PF14358"/>
    </source>
</evidence>
<organism evidence="3 4">
    <name type="scientific">Rhodoferax mekongensis</name>
    <dbReference type="NCBI Taxonomy" id="3068341"/>
    <lineage>
        <taxon>Bacteria</taxon>
        <taxon>Pseudomonadati</taxon>
        <taxon>Pseudomonadota</taxon>
        <taxon>Betaproteobacteria</taxon>
        <taxon>Burkholderiales</taxon>
        <taxon>Comamonadaceae</taxon>
        <taxon>Rhodoferax</taxon>
    </lineage>
</organism>
<keyword evidence="4" id="KW-1185">Reference proteome</keyword>
<evidence type="ECO:0000313" key="4">
    <source>
        <dbReference type="Proteomes" id="UP001302257"/>
    </source>
</evidence>
<protein>
    <submittedName>
        <fullName evidence="3">DUF4405 domain-containing protein</fullName>
    </submittedName>
</protein>
<keyword evidence="1" id="KW-0472">Membrane</keyword>
<dbReference type="EMBL" id="CP132507">
    <property type="protein sequence ID" value="WNO03535.1"/>
    <property type="molecule type" value="Genomic_DNA"/>
</dbReference>
<accession>A0ABZ0AVG8</accession>
<dbReference type="Pfam" id="PF14358">
    <property type="entry name" value="DUF4405"/>
    <property type="match status" value="1"/>
</dbReference>
<evidence type="ECO:0000313" key="3">
    <source>
        <dbReference type="EMBL" id="WNO03535.1"/>
    </source>
</evidence>
<dbReference type="RefSeq" id="WP_313866429.1">
    <property type="nucleotide sequence ID" value="NZ_CP132507.1"/>
</dbReference>
<feature type="domain" description="Flavinylation-associated cytochrome" evidence="2">
    <location>
        <begin position="9"/>
        <end position="59"/>
    </location>
</feature>